<keyword evidence="1" id="KW-0732">Signal</keyword>
<gene>
    <name evidence="2" type="ORF">RHODGE_RHODGE_02109</name>
</gene>
<organism evidence="2 3">
    <name type="scientific">Rhodoplanes serenus</name>
    <dbReference type="NCBI Taxonomy" id="200615"/>
    <lineage>
        <taxon>Bacteria</taxon>
        <taxon>Pseudomonadati</taxon>
        <taxon>Pseudomonadota</taxon>
        <taxon>Alphaproteobacteria</taxon>
        <taxon>Hyphomicrobiales</taxon>
        <taxon>Nitrobacteraceae</taxon>
        <taxon>Rhodoplanes</taxon>
    </lineage>
</organism>
<dbReference type="Proteomes" id="UP000289200">
    <property type="component" value="Unassembled WGS sequence"/>
</dbReference>
<dbReference type="OrthoDB" id="8229016at2"/>
<keyword evidence="3" id="KW-1185">Reference proteome</keyword>
<reference evidence="3" key="1">
    <citation type="submission" date="2018-10" db="EMBL/GenBank/DDBJ databases">
        <authorList>
            <person name="Peiro R."/>
            <person name="Begona"/>
            <person name="Cbmso G."/>
            <person name="Lopez M."/>
            <person name="Gonzalez S."/>
            <person name="Sacristan E."/>
            <person name="Castillo E."/>
        </authorList>
    </citation>
    <scope>NUCLEOTIDE SEQUENCE [LARGE SCALE GENOMIC DNA]</scope>
</reference>
<comment type="caution">
    <text evidence="2">The sequence shown here is derived from an EMBL/GenBank/DDBJ whole genome shotgun (WGS) entry which is preliminary data.</text>
</comment>
<accession>A0A3S4F8L4</accession>
<dbReference type="EMBL" id="UWOC01000137">
    <property type="protein sequence ID" value="VCU08250.1"/>
    <property type="molecule type" value="Genomic_DNA"/>
</dbReference>
<feature type="chain" id="PRO_5018666893" description="DUF3551 domain-containing protein" evidence="1">
    <location>
        <begin position="26"/>
        <end position="95"/>
    </location>
</feature>
<evidence type="ECO:0000313" key="2">
    <source>
        <dbReference type="EMBL" id="VCU08250.1"/>
    </source>
</evidence>
<dbReference type="InterPro" id="IPR021937">
    <property type="entry name" value="DUF3551"/>
</dbReference>
<dbReference type="AlphaFoldDB" id="A0A3S4F8L4"/>
<dbReference type="Pfam" id="PF12071">
    <property type="entry name" value="DUF3551"/>
    <property type="match status" value="1"/>
</dbReference>
<protein>
    <recommendedName>
        <fullName evidence="4">DUF3551 domain-containing protein</fullName>
    </recommendedName>
</protein>
<sequence length="95" mass="10151">MRPMLLLRPMLLSALAAATVLVVGAAPAAAQGTPVYPWCAQYGTRGGATNCYFSNLWQCQQAISGNGGYCYENPFYRGAGAPPPGERRRLRRGDG</sequence>
<dbReference type="RefSeq" id="WP_129608942.1">
    <property type="nucleotide sequence ID" value="NZ_UWOC01000137.1"/>
</dbReference>
<evidence type="ECO:0008006" key="4">
    <source>
        <dbReference type="Google" id="ProtNLM"/>
    </source>
</evidence>
<evidence type="ECO:0000313" key="3">
    <source>
        <dbReference type="Proteomes" id="UP000289200"/>
    </source>
</evidence>
<proteinExistence type="predicted"/>
<evidence type="ECO:0000256" key="1">
    <source>
        <dbReference type="SAM" id="SignalP"/>
    </source>
</evidence>
<name>A0A3S4F8L4_9BRAD</name>
<feature type="signal peptide" evidence="1">
    <location>
        <begin position="1"/>
        <end position="25"/>
    </location>
</feature>